<name>A0A1F4WH29_UNCKA</name>
<evidence type="ECO:0000256" key="5">
    <source>
        <dbReference type="SAM" id="Coils"/>
    </source>
</evidence>
<comment type="caution">
    <text evidence="8">The sequence shown here is derived from an EMBL/GenBank/DDBJ whole genome shotgun (WGS) entry which is preliminary data.</text>
</comment>
<keyword evidence="6" id="KW-1133">Transmembrane helix</keyword>
<dbReference type="SMART" id="SM00670">
    <property type="entry name" value="PINc"/>
    <property type="match status" value="1"/>
</dbReference>
<feature type="domain" description="TRAM" evidence="7">
    <location>
        <begin position="268"/>
        <end position="329"/>
    </location>
</feature>
<evidence type="ECO:0000313" key="8">
    <source>
        <dbReference type="EMBL" id="OGC68648.1"/>
    </source>
</evidence>
<dbReference type="Proteomes" id="UP000179113">
    <property type="component" value="Unassembled WGS sequence"/>
</dbReference>
<dbReference type="GO" id="GO:0004518">
    <property type="term" value="F:nuclease activity"/>
    <property type="evidence" value="ECO:0007669"/>
    <property type="project" value="UniProtKB-KW"/>
</dbReference>
<keyword evidence="3" id="KW-0378">Hydrolase</keyword>
<evidence type="ECO:0000256" key="1">
    <source>
        <dbReference type="ARBA" id="ARBA00001946"/>
    </source>
</evidence>
<dbReference type="InterPro" id="IPR052041">
    <property type="entry name" value="Nucleic_acid_metab_PIN/TRAM"/>
</dbReference>
<sequence length="333" mass="37409">MSANGEKMKLLEAPKHVNSGMEKLPNYKNTLVRSVLALALFISGFNFSNTDFFKEYPLFGLNYLAQILISIMAGVLGFFVLPDVFYGVKNAIEKLITDTVSDIVTNFWEQQSRRIQEQRREKQKKKAEDIKRKLDDEMKNAILLDTSVLIDGRISDIVKLKFLDNPLVIPQVVIDELHALSDSKENLKRQKGRRGLDITKDLKRKTKILIPEIKSKDKDQGVDKLLVTFAKENNFKLMTLDFNLNKVASVSGVKVLNINDLANSLKTVMLPGEDIMLKIVHEGKEKSQGVGYLVDGTMLIVENAKDKVGQDVSVKVSKVIQSPAGKIIFCALN</sequence>
<dbReference type="InterPro" id="IPR002716">
    <property type="entry name" value="PIN_dom"/>
</dbReference>
<feature type="coiled-coil region" evidence="5">
    <location>
        <begin position="108"/>
        <end position="144"/>
    </location>
</feature>
<dbReference type="Pfam" id="PF01850">
    <property type="entry name" value="PIN"/>
    <property type="match status" value="1"/>
</dbReference>
<dbReference type="SUPFAM" id="SSF88723">
    <property type="entry name" value="PIN domain-like"/>
    <property type="match status" value="1"/>
</dbReference>
<dbReference type="AlphaFoldDB" id="A0A1F4WH29"/>
<reference evidence="8 9" key="1">
    <citation type="journal article" date="2016" name="Nat. Commun.">
        <title>Thousands of microbial genomes shed light on interconnected biogeochemical processes in an aquifer system.</title>
        <authorList>
            <person name="Anantharaman K."/>
            <person name="Brown C.T."/>
            <person name="Hug L.A."/>
            <person name="Sharon I."/>
            <person name="Castelle C.J."/>
            <person name="Probst A.J."/>
            <person name="Thomas B.C."/>
            <person name="Singh A."/>
            <person name="Wilkins M.J."/>
            <person name="Karaoz U."/>
            <person name="Brodie E.L."/>
            <person name="Williams K.H."/>
            <person name="Hubbard S.S."/>
            <person name="Banfield J.F."/>
        </authorList>
    </citation>
    <scope>NUCLEOTIDE SEQUENCE [LARGE SCALE GENOMIC DNA]</scope>
</reference>
<keyword evidence="6" id="KW-0812">Transmembrane</keyword>
<dbReference type="Gene3D" id="3.40.50.1010">
    <property type="entry name" value="5'-nuclease"/>
    <property type="match status" value="1"/>
</dbReference>
<dbReference type="InterPro" id="IPR002792">
    <property type="entry name" value="TRAM_dom"/>
</dbReference>
<evidence type="ECO:0000256" key="2">
    <source>
        <dbReference type="ARBA" id="ARBA00022722"/>
    </source>
</evidence>
<comment type="cofactor">
    <cofactor evidence="1">
        <name>Mg(2+)</name>
        <dbReference type="ChEBI" id="CHEBI:18420"/>
    </cofactor>
</comment>
<keyword evidence="4" id="KW-0460">Magnesium</keyword>
<feature type="transmembrane region" description="Helical" evidence="6">
    <location>
        <begin position="60"/>
        <end position="81"/>
    </location>
</feature>
<evidence type="ECO:0000259" key="7">
    <source>
        <dbReference type="PROSITE" id="PS50926"/>
    </source>
</evidence>
<keyword evidence="6" id="KW-0472">Membrane</keyword>
<evidence type="ECO:0000256" key="6">
    <source>
        <dbReference type="SAM" id="Phobius"/>
    </source>
</evidence>
<accession>A0A1F4WH29</accession>
<gene>
    <name evidence="8" type="ORF">A2415_02245</name>
</gene>
<dbReference type="PANTHER" id="PTHR11603:SF147">
    <property type="entry name" value="MEMBRANE PROTEIN"/>
    <property type="match status" value="1"/>
</dbReference>
<keyword evidence="5" id="KW-0175">Coiled coil</keyword>
<dbReference type="EMBL" id="MEWA01000034">
    <property type="protein sequence ID" value="OGC68648.1"/>
    <property type="molecule type" value="Genomic_DNA"/>
</dbReference>
<dbReference type="PROSITE" id="PS50926">
    <property type="entry name" value="TRAM"/>
    <property type="match status" value="1"/>
</dbReference>
<dbReference type="PANTHER" id="PTHR11603">
    <property type="entry name" value="AAA FAMILY ATPASE"/>
    <property type="match status" value="1"/>
</dbReference>
<feature type="transmembrane region" description="Helical" evidence="6">
    <location>
        <begin position="30"/>
        <end position="48"/>
    </location>
</feature>
<dbReference type="GO" id="GO:0016787">
    <property type="term" value="F:hydrolase activity"/>
    <property type="evidence" value="ECO:0007669"/>
    <property type="project" value="UniProtKB-KW"/>
</dbReference>
<organism evidence="8 9">
    <name type="scientific">candidate division WWE3 bacterium RIFOXYC1_FULL_39_7</name>
    <dbReference type="NCBI Taxonomy" id="1802643"/>
    <lineage>
        <taxon>Bacteria</taxon>
        <taxon>Katanobacteria</taxon>
    </lineage>
</organism>
<evidence type="ECO:0000256" key="4">
    <source>
        <dbReference type="ARBA" id="ARBA00022842"/>
    </source>
</evidence>
<dbReference type="CDD" id="cd09877">
    <property type="entry name" value="PIN_YacL-like"/>
    <property type="match status" value="1"/>
</dbReference>
<proteinExistence type="predicted"/>
<keyword evidence="2" id="KW-0540">Nuclease</keyword>
<evidence type="ECO:0000313" key="9">
    <source>
        <dbReference type="Proteomes" id="UP000179113"/>
    </source>
</evidence>
<evidence type="ECO:0000256" key="3">
    <source>
        <dbReference type="ARBA" id="ARBA00022801"/>
    </source>
</evidence>
<protein>
    <recommendedName>
        <fullName evidence="7">TRAM domain-containing protein</fullName>
    </recommendedName>
</protein>
<dbReference type="InterPro" id="IPR029060">
    <property type="entry name" value="PIN-like_dom_sf"/>
</dbReference>